<dbReference type="Gene3D" id="3.40.50.150">
    <property type="entry name" value="Vaccinia Virus protein VP39"/>
    <property type="match status" value="1"/>
</dbReference>
<organism evidence="1 2">
    <name type="scientific">Amnibacterium flavum</name>
    <dbReference type="NCBI Taxonomy" id="2173173"/>
    <lineage>
        <taxon>Bacteria</taxon>
        <taxon>Bacillati</taxon>
        <taxon>Actinomycetota</taxon>
        <taxon>Actinomycetes</taxon>
        <taxon>Micrococcales</taxon>
        <taxon>Microbacteriaceae</taxon>
        <taxon>Amnibacterium</taxon>
    </lineage>
</organism>
<dbReference type="EMBL" id="QEOP01000001">
    <property type="protein sequence ID" value="PVZ94971.1"/>
    <property type="molecule type" value="Genomic_DNA"/>
</dbReference>
<dbReference type="GO" id="GO:0008168">
    <property type="term" value="F:methyltransferase activity"/>
    <property type="evidence" value="ECO:0007669"/>
    <property type="project" value="UniProtKB-KW"/>
</dbReference>
<protein>
    <submittedName>
        <fullName evidence="1">SAM-dependent methyltransferase</fullName>
    </submittedName>
</protein>
<dbReference type="AlphaFoldDB" id="A0A2V1HRL8"/>
<accession>A0A2V1HRL8</accession>
<evidence type="ECO:0000313" key="1">
    <source>
        <dbReference type="EMBL" id="PVZ94971.1"/>
    </source>
</evidence>
<reference evidence="1 2" key="1">
    <citation type="submission" date="2018-05" db="EMBL/GenBank/DDBJ databases">
        <title>Amnibacterium sp. M8JJ-5, whole genome shotgun sequence.</title>
        <authorList>
            <person name="Tuo L."/>
        </authorList>
    </citation>
    <scope>NUCLEOTIDE SEQUENCE [LARGE SCALE GENOMIC DNA]</scope>
    <source>
        <strain evidence="1 2">M8JJ-5</strain>
    </source>
</reference>
<comment type="caution">
    <text evidence="1">The sequence shown here is derived from an EMBL/GenBank/DDBJ whole genome shotgun (WGS) entry which is preliminary data.</text>
</comment>
<dbReference type="SUPFAM" id="SSF53335">
    <property type="entry name" value="S-adenosyl-L-methionine-dependent methyltransferases"/>
    <property type="match status" value="1"/>
</dbReference>
<sequence length="265" mass="29314">MVLSLLAMPEGRITRGTTGTNRLRRVDRWIAASPALRDAESPLVVDLGYGAAPWTVLELADRLARVRSDIDVIGIEIDPERVAVAAPYRRPGLDFVRGGFEVPLPRGRRATVIRAMNVLRQYKEDEVAAAWARLSSRIDDGGLVVDGTSNEVGRIASWVALDTAGPQSFTISLRLDGLERPGIVEERLPKALIHRNVPGERIHDLVTGLDEQWARAAGYGEFGAVQRWLHTVDGLRENGWPVLGDRRRWRLGELTVPWTAVAPLD</sequence>
<dbReference type="GO" id="GO:0032259">
    <property type="term" value="P:methylation"/>
    <property type="evidence" value="ECO:0007669"/>
    <property type="project" value="UniProtKB-KW"/>
</dbReference>
<keyword evidence="2" id="KW-1185">Reference proteome</keyword>
<name>A0A2V1HRL8_9MICO</name>
<evidence type="ECO:0000313" key="2">
    <source>
        <dbReference type="Proteomes" id="UP000244893"/>
    </source>
</evidence>
<gene>
    <name evidence="1" type="ORF">DDQ50_00060</name>
</gene>
<dbReference type="Proteomes" id="UP000244893">
    <property type="component" value="Unassembled WGS sequence"/>
</dbReference>
<keyword evidence="1" id="KW-0808">Transferase</keyword>
<dbReference type="InterPro" id="IPR029063">
    <property type="entry name" value="SAM-dependent_MTases_sf"/>
</dbReference>
<proteinExistence type="predicted"/>
<keyword evidence="1" id="KW-0489">Methyltransferase</keyword>
<dbReference type="OrthoDB" id="5498854at2"/>